<comment type="caution">
    <text evidence="1">The sequence shown here is derived from an EMBL/GenBank/DDBJ whole genome shotgun (WGS) entry which is preliminary data.</text>
</comment>
<reference evidence="1" key="1">
    <citation type="submission" date="2020-10" db="EMBL/GenBank/DDBJ databases">
        <authorList>
            <person name="Gilroy R."/>
        </authorList>
    </citation>
    <scope>NUCLEOTIDE SEQUENCE</scope>
    <source>
        <strain evidence="1">10037</strain>
    </source>
</reference>
<name>A0A9D9N9Z0_9BACT</name>
<sequence>MKRIILKIFLWLAGIIALIVLAAVIAVNIIFKPSVIIGTVEDLASGYLNGSISIKDAEVSVFSTFPHLSFRLDSVRVDNAEGRTLLYTDRISVAVNVRKYLEHKRISIENFLIDSPSVSYNTDSLGNADWAGLFKASAKDSLGKDSGNDGEASGNELFNSLGSSDFKIRNASILYDDAFAGNFAEIKGLDISLRGGAGKRGAGGHASLNAGSITARSNGMFAIKDKHAGIETRLGFKRDSMICRFSDTRITLGGIDFNGSGSLVFEEGGGIIADVDYGLDIRSLTELLEMIPDDIIPEAGSAKVKGTVSCSGNIRGRYAEGSFPLLNGEFSISEGSIAYKGMPASVDELELDFGYRLDLNKEEDSFIRLDTVVVKGGGVDITGKGWFVKLLEDPAFFSLIKADVDLKKLYDIFPFASGIDLKGYIDMNLAAGFSAKTISEGDFGKIRAGGRFGIDSLRIILPEDSLSVNIMRFYGKVGSNMKNATSLQGLDRLRGNVSADSVLILAKNGFRLFTDTLNARFSTSPLRDTTMVATMEAGAEIGLCRIYLRDTLFLGAKALSVDAGIEPVPSHPKIPRVKAHIVADSVRARYIQNRFGLNKADIDLSLTRLGKKREGRAIWIPSGTIDMGGFRMFTPSFPVRIAADRTSVVFDRGGIKFDKGLFRIGHSDLQLDGAITNLWRGMFRRDTIRAELNVHSHLLNVNQLLWANYLAGKYKTDDSLKARIEASGDNVDSTASLTATDTTAMDAGKSLFFIPHRLDLKFTSRIDNMRLASTYIENFKGDVTVRNGALKLDELSFTCNAIRHISGSALYKAESRTQGYAGFELNMDNMIVDSIITMMPALDSLVPMLRSLKGNVDVYLAAETGLDSMMRIEIPELRSGMHIEGRELTLLDGETFSDIAKMLKFKNKERNIIDSVAVNLSVKDGMIEVFPFVLTMDRYVLAAGGIQRLDSSFDYHISLLESPILFKVGVDITGNLNGKMKYKITKAKYKDITKATRRSYIDSTALNIRLNINRKYIR</sequence>
<dbReference type="GO" id="GO:0090313">
    <property type="term" value="P:regulation of protein targeting to membrane"/>
    <property type="evidence" value="ECO:0007669"/>
    <property type="project" value="TreeGrafter"/>
</dbReference>
<protein>
    <submittedName>
        <fullName evidence="1">AsmA family protein</fullName>
    </submittedName>
</protein>
<evidence type="ECO:0000313" key="1">
    <source>
        <dbReference type="EMBL" id="MBO8465872.1"/>
    </source>
</evidence>
<dbReference type="Proteomes" id="UP000823597">
    <property type="component" value="Unassembled WGS sequence"/>
</dbReference>
<dbReference type="InterPro" id="IPR052894">
    <property type="entry name" value="AsmA-related"/>
</dbReference>
<dbReference type="AlphaFoldDB" id="A0A9D9N9Z0"/>
<gene>
    <name evidence="1" type="ORF">IAB93_07750</name>
</gene>
<dbReference type="PANTHER" id="PTHR30441">
    <property type="entry name" value="DUF748 DOMAIN-CONTAINING PROTEIN"/>
    <property type="match status" value="1"/>
</dbReference>
<dbReference type="PANTHER" id="PTHR30441:SF8">
    <property type="entry name" value="DUF748 DOMAIN-CONTAINING PROTEIN"/>
    <property type="match status" value="1"/>
</dbReference>
<accession>A0A9D9N9Z0</accession>
<evidence type="ECO:0000313" key="2">
    <source>
        <dbReference type="Proteomes" id="UP000823597"/>
    </source>
</evidence>
<proteinExistence type="predicted"/>
<organism evidence="1 2">
    <name type="scientific">Candidatus Merdivivens pullistercoris</name>
    <dbReference type="NCBI Taxonomy" id="2840873"/>
    <lineage>
        <taxon>Bacteria</taxon>
        <taxon>Pseudomonadati</taxon>
        <taxon>Bacteroidota</taxon>
        <taxon>Bacteroidia</taxon>
        <taxon>Bacteroidales</taxon>
        <taxon>Muribaculaceae</taxon>
        <taxon>Muribaculaceae incertae sedis</taxon>
        <taxon>Candidatus Merdivivens</taxon>
    </lineage>
</organism>
<reference evidence="1" key="2">
    <citation type="journal article" date="2021" name="PeerJ">
        <title>Extensive microbial diversity within the chicken gut microbiome revealed by metagenomics and culture.</title>
        <authorList>
            <person name="Gilroy R."/>
            <person name="Ravi A."/>
            <person name="Getino M."/>
            <person name="Pursley I."/>
            <person name="Horton D.L."/>
            <person name="Alikhan N.F."/>
            <person name="Baker D."/>
            <person name="Gharbi K."/>
            <person name="Hall N."/>
            <person name="Watson M."/>
            <person name="Adriaenssens E.M."/>
            <person name="Foster-Nyarko E."/>
            <person name="Jarju S."/>
            <person name="Secka A."/>
            <person name="Antonio M."/>
            <person name="Oren A."/>
            <person name="Chaudhuri R.R."/>
            <person name="La Ragione R."/>
            <person name="Hildebrand F."/>
            <person name="Pallen M.J."/>
        </authorList>
    </citation>
    <scope>NUCLEOTIDE SEQUENCE</scope>
    <source>
        <strain evidence="1">10037</strain>
    </source>
</reference>
<dbReference type="GO" id="GO:0005886">
    <property type="term" value="C:plasma membrane"/>
    <property type="evidence" value="ECO:0007669"/>
    <property type="project" value="TreeGrafter"/>
</dbReference>
<dbReference type="EMBL" id="JADIME010000081">
    <property type="protein sequence ID" value="MBO8465872.1"/>
    <property type="molecule type" value="Genomic_DNA"/>
</dbReference>